<keyword evidence="6" id="KW-1185">Reference proteome</keyword>
<dbReference type="Gene3D" id="2.30.280.10">
    <property type="entry name" value="SRA-YDG"/>
    <property type="match status" value="1"/>
</dbReference>
<dbReference type="GO" id="GO:0061630">
    <property type="term" value="F:ubiquitin protein ligase activity"/>
    <property type="evidence" value="ECO:0007669"/>
    <property type="project" value="TreeGrafter"/>
</dbReference>
<feature type="domain" description="YDG" evidence="4">
    <location>
        <begin position="257"/>
        <end position="388"/>
    </location>
</feature>
<dbReference type="RefSeq" id="XP_033689147.1">
    <property type="nucleotide sequence ID" value="XM_033819706.1"/>
</dbReference>
<dbReference type="InterPro" id="IPR045134">
    <property type="entry name" value="UHRF1/2-like"/>
</dbReference>
<dbReference type="SUPFAM" id="SSF88697">
    <property type="entry name" value="PUA domain-like"/>
    <property type="match status" value="1"/>
</dbReference>
<dbReference type="InterPro" id="IPR003105">
    <property type="entry name" value="SRA_YDG"/>
</dbReference>
<dbReference type="PANTHER" id="PTHR14140:SF27">
    <property type="entry name" value="OS04G0289800 PROTEIN"/>
    <property type="match status" value="1"/>
</dbReference>
<gene>
    <name evidence="5" type="ORF">BU26DRAFT_134308</name>
</gene>
<keyword evidence="1 2" id="KW-0539">Nucleus</keyword>
<evidence type="ECO:0000256" key="1">
    <source>
        <dbReference type="ARBA" id="ARBA00023242"/>
    </source>
</evidence>
<dbReference type="InterPro" id="IPR036987">
    <property type="entry name" value="SRA-YDG_sf"/>
</dbReference>
<dbReference type="PANTHER" id="PTHR14140">
    <property type="entry name" value="E3 UBIQUITIN-PROTEIN LIGASE UHRF-RELATED"/>
    <property type="match status" value="1"/>
</dbReference>
<dbReference type="AlphaFoldDB" id="A0A6A6IY82"/>
<reference evidence="5" key="1">
    <citation type="journal article" date="2020" name="Stud. Mycol.">
        <title>101 Dothideomycetes genomes: a test case for predicting lifestyles and emergence of pathogens.</title>
        <authorList>
            <person name="Haridas S."/>
            <person name="Albert R."/>
            <person name="Binder M."/>
            <person name="Bloem J."/>
            <person name="Labutti K."/>
            <person name="Salamov A."/>
            <person name="Andreopoulos B."/>
            <person name="Baker S."/>
            <person name="Barry K."/>
            <person name="Bills G."/>
            <person name="Bluhm B."/>
            <person name="Cannon C."/>
            <person name="Castanera R."/>
            <person name="Culley D."/>
            <person name="Daum C."/>
            <person name="Ezra D."/>
            <person name="Gonzalez J."/>
            <person name="Henrissat B."/>
            <person name="Kuo A."/>
            <person name="Liang C."/>
            <person name="Lipzen A."/>
            <person name="Lutzoni F."/>
            <person name="Magnuson J."/>
            <person name="Mondo S."/>
            <person name="Nolan M."/>
            <person name="Ohm R."/>
            <person name="Pangilinan J."/>
            <person name="Park H.-J."/>
            <person name="Ramirez L."/>
            <person name="Alfaro M."/>
            <person name="Sun H."/>
            <person name="Tritt A."/>
            <person name="Yoshinaga Y."/>
            <person name="Zwiers L.-H."/>
            <person name="Turgeon B."/>
            <person name="Goodwin S."/>
            <person name="Spatafora J."/>
            <person name="Crous P."/>
            <person name="Grigoriev I."/>
        </authorList>
    </citation>
    <scope>NUCLEOTIDE SEQUENCE</scope>
    <source>
        <strain evidence="5">CBS 122368</strain>
    </source>
</reference>
<protein>
    <recommendedName>
        <fullName evidence="4">YDG domain-containing protein</fullName>
    </recommendedName>
</protein>
<evidence type="ECO:0000313" key="5">
    <source>
        <dbReference type="EMBL" id="KAF2254143.1"/>
    </source>
</evidence>
<proteinExistence type="predicted"/>
<feature type="compositionally biased region" description="Basic and acidic residues" evidence="3">
    <location>
        <begin position="49"/>
        <end position="64"/>
    </location>
</feature>
<dbReference type="Pfam" id="PF02182">
    <property type="entry name" value="SAD_SRA"/>
    <property type="match status" value="1"/>
</dbReference>
<accession>A0A6A6IY82</accession>
<evidence type="ECO:0000256" key="3">
    <source>
        <dbReference type="SAM" id="MobiDB-lite"/>
    </source>
</evidence>
<dbReference type="GO" id="GO:0005634">
    <property type="term" value="C:nucleus"/>
    <property type="evidence" value="ECO:0007669"/>
    <property type="project" value="UniProtKB-SubCell"/>
</dbReference>
<dbReference type="OrthoDB" id="2270193at2759"/>
<feature type="region of interest" description="Disordered" evidence="3">
    <location>
        <begin position="1"/>
        <end position="72"/>
    </location>
</feature>
<evidence type="ECO:0000256" key="2">
    <source>
        <dbReference type="PROSITE-ProRule" id="PRU00358"/>
    </source>
</evidence>
<comment type="subcellular location">
    <subcellularLocation>
        <location evidence="2">Nucleus</location>
    </subcellularLocation>
</comment>
<dbReference type="Proteomes" id="UP000800094">
    <property type="component" value="Unassembled WGS sequence"/>
</dbReference>
<evidence type="ECO:0000313" key="6">
    <source>
        <dbReference type="Proteomes" id="UP000800094"/>
    </source>
</evidence>
<dbReference type="GeneID" id="54573036"/>
<dbReference type="SMART" id="SM00466">
    <property type="entry name" value="SRA"/>
    <property type="match status" value="1"/>
</dbReference>
<sequence length="430" mass="48579">MAGPAQLSFQPPSPPPSSGKQNTEDGVPLDFVAKKTQGIADSGEANPMPKERREAKVTKRKEFVDSSGMGSEKAIEQVAESSKGAAAGKLVKNDNEYPLPSELPAWYAKIKTTDRGMKELGKRPSSLATQALTALSSMNGCMDRCEQQGVSRAQLGKLFEELRDQVHKAEITLKIDRFIVRKTRFLDPEYGLPRIFASKKVDFPWDLKADAWQLYSRWRQEVFEVDILRGIKIARETDRGGDRIDPTYKGRQYADFYGQGHLVLGQWWPTQLCTVRDGAHGNPQGGIYGKKEKGAYSIVLSGGESTDEDNGTDIWYTPTDSTVRMIESCDSVHNPVRVIRSHQLPKRNRYRPVVGLRYDGLYEVVEKKPVDTEKAAYKFHLVRCKDQHPIRCEDNAARRPTRFEIAGDDERLHRRALRELAELKARREAE</sequence>
<dbReference type="PROSITE" id="PS51015">
    <property type="entry name" value="YDG"/>
    <property type="match status" value="1"/>
</dbReference>
<dbReference type="GO" id="GO:0016567">
    <property type="term" value="P:protein ubiquitination"/>
    <property type="evidence" value="ECO:0007669"/>
    <property type="project" value="TreeGrafter"/>
</dbReference>
<dbReference type="InterPro" id="IPR015947">
    <property type="entry name" value="PUA-like_sf"/>
</dbReference>
<dbReference type="GO" id="GO:0044027">
    <property type="term" value="P:negative regulation of gene expression via chromosomal CpG island methylation"/>
    <property type="evidence" value="ECO:0007669"/>
    <property type="project" value="TreeGrafter"/>
</dbReference>
<organism evidence="5 6">
    <name type="scientific">Trematosphaeria pertusa</name>
    <dbReference type="NCBI Taxonomy" id="390896"/>
    <lineage>
        <taxon>Eukaryota</taxon>
        <taxon>Fungi</taxon>
        <taxon>Dikarya</taxon>
        <taxon>Ascomycota</taxon>
        <taxon>Pezizomycotina</taxon>
        <taxon>Dothideomycetes</taxon>
        <taxon>Pleosporomycetidae</taxon>
        <taxon>Pleosporales</taxon>
        <taxon>Massarineae</taxon>
        <taxon>Trematosphaeriaceae</taxon>
        <taxon>Trematosphaeria</taxon>
    </lineage>
</organism>
<evidence type="ECO:0000259" key="4">
    <source>
        <dbReference type="PROSITE" id="PS51015"/>
    </source>
</evidence>
<name>A0A6A6IY82_9PLEO</name>
<dbReference type="EMBL" id="ML987190">
    <property type="protein sequence ID" value="KAF2254143.1"/>
    <property type="molecule type" value="Genomic_DNA"/>
</dbReference>